<keyword evidence="3" id="KW-0862">Zinc</keyword>
<dbReference type="GO" id="GO:0006879">
    <property type="term" value="P:intracellular iron ion homeostasis"/>
    <property type="evidence" value="ECO:0007669"/>
    <property type="project" value="TreeGrafter"/>
</dbReference>
<dbReference type="GO" id="GO:0000981">
    <property type="term" value="F:DNA-binding transcription factor activity, RNA polymerase II-specific"/>
    <property type="evidence" value="ECO:0007669"/>
    <property type="project" value="TreeGrafter"/>
</dbReference>
<feature type="region of interest" description="Disordered" evidence="8">
    <location>
        <begin position="115"/>
        <end position="141"/>
    </location>
</feature>
<dbReference type="InterPro" id="IPR051763">
    <property type="entry name" value="Copper_Homeo_Regul"/>
</dbReference>
<keyword evidence="11" id="KW-1185">Reference proteome</keyword>
<evidence type="ECO:0000313" key="11">
    <source>
        <dbReference type="Proteomes" id="UP000326565"/>
    </source>
</evidence>
<evidence type="ECO:0000256" key="4">
    <source>
        <dbReference type="ARBA" id="ARBA00023008"/>
    </source>
</evidence>
<evidence type="ECO:0000256" key="3">
    <source>
        <dbReference type="ARBA" id="ARBA00022833"/>
    </source>
</evidence>
<evidence type="ECO:0000256" key="2">
    <source>
        <dbReference type="ARBA" id="ARBA00022723"/>
    </source>
</evidence>
<dbReference type="GO" id="GO:0000978">
    <property type="term" value="F:RNA polymerase II cis-regulatory region sequence-specific DNA binding"/>
    <property type="evidence" value="ECO:0007669"/>
    <property type="project" value="TreeGrafter"/>
</dbReference>
<accession>A0A5N5XF71</accession>
<dbReference type="Pfam" id="PF00649">
    <property type="entry name" value="Copper-fist"/>
    <property type="match status" value="1"/>
</dbReference>
<dbReference type="InterPro" id="IPR036395">
    <property type="entry name" value="Cu_fist_DNA-bd_dom_sf"/>
</dbReference>
<dbReference type="GO" id="GO:0045944">
    <property type="term" value="P:positive regulation of transcription by RNA polymerase II"/>
    <property type="evidence" value="ECO:0007669"/>
    <property type="project" value="TreeGrafter"/>
</dbReference>
<evidence type="ECO:0000256" key="8">
    <source>
        <dbReference type="SAM" id="MobiDB-lite"/>
    </source>
</evidence>
<dbReference type="SUPFAM" id="SSF57879">
    <property type="entry name" value="Zinc domain conserved in yeast copper-regulated transcription factors"/>
    <property type="match status" value="1"/>
</dbReference>
<keyword evidence="4" id="KW-0186">Copper</keyword>
<dbReference type="PROSITE" id="PS50073">
    <property type="entry name" value="COPPER_FIST_2"/>
    <property type="match status" value="1"/>
</dbReference>
<keyword evidence="7" id="KW-0539">Nucleus</keyword>
<dbReference type="SMART" id="SM01090">
    <property type="entry name" value="Copper-fist"/>
    <property type="match status" value="1"/>
</dbReference>
<feature type="compositionally biased region" description="Polar residues" evidence="8">
    <location>
        <begin position="90"/>
        <end position="99"/>
    </location>
</feature>
<dbReference type="OrthoDB" id="5600085at2759"/>
<keyword evidence="5" id="KW-0805">Transcription regulation</keyword>
<evidence type="ECO:0000256" key="7">
    <source>
        <dbReference type="ARBA" id="ARBA00023242"/>
    </source>
</evidence>
<feature type="region of interest" description="Disordered" evidence="8">
    <location>
        <begin position="78"/>
        <end position="100"/>
    </location>
</feature>
<gene>
    <name evidence="10" type="ORF">BDV29DRAFT_164288</name>
</gene>
<keyword evidence="6" id="KW-0804">Transcription</keyword>
<feature type="domain" description="Copper-fist" evidence="9">
    <location>
        <begin position="1"/>
        <end position="39"/>
    </location>
</feature>
<dbReference type="PANTHER" id="PTHR28088">
    <property type="entry name" value="TRANSCRIPTIONAL ACTIVATOR HAA1-RELATED"/>
    <property type="match status" value="1"/>
</dbReference>
<sequence>MLIDGEKWACEACVRGHRVTTCKHHDRPLIRINRKGRPFSTCSVCNNTPCPTPEEHSKLKREAEAKCSSKRGAARVSRSNSAFLPIAPRPSSNSPPTVSDHQRLENHMQALMHPSAGSTPVLLPQQQQQQQQNQHQQAEQSYARSNLSLPFTCGSFSAPPLCTMVDVPVSLPMISPLDTDPCGRLLFGDGTYVDGGFALDDIDVGALEREVLQEDWAWLSEEAL</sequence>
<dbReference type="GO" id="GO:0005634">
    <property type="term" value="C:nucleus"/>
    <property type="evidence" value="ECO:0007669"/>
    <property type="project" value="UniProtKB-SubCell"/>
</dbReference>
<keyword evidence="2" id="KW-0479">Metal-binding</keyword>
<proteinExistence type="predicted"/>
<dbReference type="PANTHER" id="PTHR28088:SF5">
    <property type="entry name" value="TRANSCRIPTIONAL ACTIVATOR HAA1-RELATED"/>
    <property type="match status" value="1"/>
</dbReference>
<feature type="compositionally biased region" description="Low complexity" evidence="8">
    <location>
        <begin position="125"/>
        <end position="140"/>
    </location>
</feature>
<evidence type="ECO:0000256" key="5">
    <source>
        <dbReference type="ARBA" id="ARBA00023015"/>
    </source>
</evidence>
<dbReference type="Proteomes" id="UP000326565">
    <property type="component" value="Unassembled WGS sequence"/>
</dbReference>
<name>A0A5N5XF71_9EURO</name>
<comment type="subcellular location">
    <subcellularLocation>
        <location evidence="1">Nucleus</location>
    </subcellularLocation>
</comment>
<evidence type="ECO:0000259" key="9">
    <source>
        <dbReference type="PROSITE" id="PS50073"/>
    </source>
</evidence>
<dbReference type="Gene3D" id="3.90.430.10">
    <property type="entry name" value="Copper fist DNA-binding domain"/>
    <property type="match status" value="1"/>
</dbReference>
<evidence type="ECO:0000256" key="6">
    <source>
        <dbReference type="ARBA" id="ARBA00023163"/>
    </source>
</evidence>
<reference evidence="10 11" key="1">
    <citation type="submission" date="2019-04" db="EMBL/GenBank/DDBJ databases">
        <title>Friends and foes A comparative genomics study of 23 Aspergillus species from section Flavi.</title>
        <authorList>
            <consortium name="DOE Joint Genome Institute"/>
            <person name="Kjaerbolling I."/>
            <person name="Vesth T."/>
            <person name="Frisvad J.C."/>
            <person name="Nybo J.L."/>
            <person name="Theobald S."/>
            <person name="Kildgaard S."/>
            <person name="Isbrandt T."/>
            <person name="Kuo A."/>
            <person name="Sato A."/>
            <person name="Lyhne E.K."/>
            <person name="Kogle M.E."/>
            <person name="Wiebenga A."/>
            <person name="Kun R.S."/>
            <person name="Lubbers R.J."/>
            <person name="Makela M.R."/>
            <person name="Barry K."/>
            <person name="Chovatia M."/>
            <person name="Clum A."/>
            <person name="Daum C."/>
            <person name="Haridas S."/>
            <person name="He G."/>
            <person name="LaButti K."/>
            <person name="Lipzen A."/>
            <person name="Mondo S."/>
            <person name="Riley R."/>
            <person name="Salamov A."/>
            <person name="Simmons B.A."/>
            <person name="Magnuson J.K."/>
            <person name="Henrissat B."/>
            <person name="Mortensen U.H."/>
            <person name="Larsen T.O."/>
            <person name="Devries R.P."/>
            <person name="Grigoriev I.V."/>
            <person name="Machida M."/>
            <person name="Baker S.E."/>
            <person name="Andersen M.R."/>
        </authorList>
    </citation>
    <scope>NUCLEOTIDE SEQUENCE [LARGE SCALE GENOMIC DNA]</scope>
    <source>
        <strain evidence="10 11">CBS 151.66</strain>
    </source>
</reference>
<dbReference type="GO" id="GO:0006878">
    <property type="term" value="P:intracellular copper ion homeostasis"/>
    <property type="evidence" value="ECO:0007669"/>
    <property type="project" value="TreeGrafter"/>
</dbReference>
<dbReference type="AlphaFoldDB" id="A0A5N5XF71"/>
<dbReference type="InterPro" id="IPR001083">
    <property type="entry name" value="Cu_fist_DNA-bd_dom"/>
</dbReference>
<dbReference type="FunFam" id="3.90.430.10:FF:000001">
    <property type="entry name" value="Copper fist DNA-binding protein"/>
    <property type="match status" value="1"/>
</dbReference>
<protein>
    <submittedName>
        <fullName evidence="10">Copper fist DNA binding domain-containing protein</fullName>
    </submittedName>
</protein>
<evidence type="ECO:0000256" key="1">
    <source>
        <dbReference type="ARBA" id="ARBA00004123"/>
    </source>
</evidence>
<dbReference type="PRINTS" id="PR00617">
    <property type="entry name" value="COPPERFIST"/>
</dbReference>
<evidence type="ECO:0000313" key="10">
    <source>
        <dbReference type="EMBL" id="KAB8079379.1"/>
    </source>
</evidence>
<dbReference type="EMBL" id="ML732150">
    <property type="protein sequence ID" value="KAB8079379.1"/>
    <property type="molecule type" value="Genomic_DNA"/>
</dbReference>
<dbReference type="SMART" id="SM00412">
    <property type="entry name" value="Cu_FIST"/>
    <property type="match status" value="1"/>
</dbReference>
<organism evidence="10 11">
    <name type="scientific">Aspergillus leporis</name>
    <dbReference type="NCBI Taxonomy" id="41062"/>
    <lineage>
        <taxon>Eukaryota</taxon>
        <taxon>Fungi</taxon>
        <taxon>Dikarya</taxon>
        <taxon>Ascomycota</taxon>
        <taxon>Pezizomycotina</taxon>
        <taxon>Eurotiomycetes</taxon>
        <taxon>Eurotiomycetidae</taxon>
        <taxon>Eurotiales</taxon>
        <taxon>Aspergillaceae</taxon>
        <taxon>Aspergillus</taxon>
        <taxon>Aspergillus subgen. Circumdati</taxon>
    </lineage>
</organism>
<dbReference type="GO" id="GO:0005507">
    <property type="term" value="F:copper ion binding"/>
    <property type="evidence" value="ECO:0007669"/>
    <property type="project" value="InterPro"/>
</dbReference>